<dbReference type="RefSeq" id="WP_034239567.1">
    <property type="nucleotide sequence ID" value="NZ_AQRA01000002.1"/>
</dbReference>
<dbReference type="NCBIfam" id="NF041384">
    <property type="entry name" value="YHS_seleno_dom"/>
    <property type="match status" value="1"/>
</dbReference>
<feature type="signal peptide" evidence="1">
    <location>
        <begin position="1"/>
        <end position="18"/>
    </location>
</feature>
<gene>
    <name evidence="2" type="ORF">ATO12_08530</name>
</gene>
<sequence>MKPYIAILFFVFIATVSAQQIDYNTNKDFVAEGYDVTEYFNNKAVKGSSKFVATHDKVNYKFANQENLEKFKNNPERYVPQYGGYCAYAVAVNSEKVDINPKTFEIRDGKLYLFYNAWGINTLDKWIKEDAPKLQKKADTNWQKIKIKK</sequence>
<dbReference type="eggNOG" id="COG3350">
    <property type="taxonomic scope" value="Bacteria"/>
</dbReference>
<reference evidence="2 3" key="1">
    <citation type="submission" date="2014-04" db="EMBL/GenBank/DDBJ databases">
        <title>Aquimarina sp. 22II-S11-z7 Genome Sequencing.</title>
        <authorList>
            <person name="Lai Q."/>
        </authorList>
    </citation>
    <scope>NUCLEOTIDE SEQUENCE [LARGE SCALE GENOMIC DNA]</scope>
    <source>
        <strain evidence="2 3">22II-S11-z7</strain>
    </source>
</reference>
<name>A0A023BXJ3_9FLAO</name>
<feature type="chain" id="PRO_5001512041" description="YHS domain-containing protein" evidence="1">
    <location>
        <begin position="19"/>
        <end position="149"/>
    </location>
</feature>
<keyword evidence="1" id="KW-0732">Signal</keyword>
<dbReference type="Proteomes" id="UP000023541">
    <property type="component" value="Unassembled WGS sequence"/>
</dbReference>
<comment type="caution">
    <text evidence="2">The sequence shown here is derived from an EMBL/GenBank/DDBJ whole genome shotgun (WGS) entry which is preliminary data.</text>
</comment>
<evidence type="ECO:0000256" key="1">
    <source>
        <dbReference type="SAM" id="SignalP"/>
    </source>
</evidence>
<dbReference type="STRING" id="1317122.ATO12_08530"/>
<organism evidence="2 3">
    <name type="scientific">Aquimarina atlantica</name>
    <dbReference type="NCBI Taxonomy" id="1317122"/>
    <lineage>
        <taxon>Bacteria</taxon>
        <taxon>Pseudomonadati</taxon>
        <taxon>Bacteroidota</taxon>
        <taxon>Flavobacteriia</taxon>
        <taxon>Flavobacteriales</taxon>
        <taxon>Flavobacteriaceae</taxon>
        <taxon>Aquimarina</taxon>
    </lineage>
</organism>
<evidence type="ECO:0000313" key="2">
    <source>
        <dbReference type="EMBL" id="EZH74776.1"/>
    </source>
</evidence>
<accession>A0A023BXJ3</accession>
<keyword evidence="3" id="KW-1185">Reference proteome</keyword>
<dbReference type="EMBL" id="AQRA01000002">
    <property type="protein sequence ID" value="EZH74776.1"/>
    <property type="molecule type" value="Genomic_DNA"/>
</dbReference>
<proteinExistence type="predicted"/>
<evidence type="ECO:0008006" key="4">
    <source>
        <dbReference type="Google" id="ProtNLM"/>
    </source>
</evidence>
<protein>
    <recommendedName>
        <fullName evidence="4">YHS domain-containing protein</fullName>
    </recommendedName>
</protein>
<dbReference type="OrthoDB" id="344729at2"/>
<dbReference type="AlphaFoldDB" id="A0A023BXJ3"/>
<evidence type="ECO:0000313" key="3">
    <source>
        <dbReference type="Proteomes" id="UP000023541"/>
    </source>
</evidence>